<name>A0A9P4NIL6_9PEZI</name>
<accession>A0A9P4NIL6</accession>
<evidence type="ECO:0000313" key="2">
    <source>
        <dbReference type="Proteomes" id="UP000800235"/>
    </source>
</evidence>
<keyword evidence="2" id="KW-1185">Reference proteome</keyword>
<protein>
    <submittedName>
        <fullName evidence="1">Uncharacterized protein</fullName>
    </submittedName>
</protein>
<dbReference type="AlphaFoldDB" id="A0A9P4NIL6"/>
<proteinExistence type="predicted"/>
<evidence type="ECO:0000313" key="1">
    <source>
        <dbReference type="EMBL" id="KAF2423103.1"/>
    </source>
</evidence>
<dbReference type="Proteomes" id="UP000800235">
    <property type="component" value="Unassembled WGS sequence"/>
</dbReference>
<dbReference type="EMBL" id="MU007085">
    <property type="protein sequence ID" value="KAF2423103.1"/>
    <property type="molecule type" value="Genomic_DNA"/>
</dbReference>
<sequence>MREYEYECYIYNPYVEAHFSLLIEVILSSSRKYRYVPLLCSSANKIESTSSSRVCSHMQSSDEFDQSKFDTTCLGREGGGAWPRRNSNFLVLTPVSSNTTVPRTWVWRRRKQTQPGRRRPICRIIQLRCMISFGDLPLLPRAKSNSGSR</sequence>
<gene>
    <name evidence="1" type="ORF">EJ08DRAFT_460633</name>
</gene>
<comment type="caution">
    <text evidence="1">The sequence shown here is derived from an EMBL/GenBank/DDBJ whole genome shotgun (WGS) entry which is preliminary data.</text>
</comment>
<organism evidence="1 2">
    <name type="scientific">Tothia fuscella</name>
    <dbReference type="NCBI Taxonomy" id="1048955"/>
    <lineage>
        <taxon>Eukaryota</taxon>
        <taxon>Fungi</taxon>
        <taxon>Dikarya</taxon>
        <taxon>Ascomycota</taxon>
        <taxon>Pezizomycotina</taxon>
        <taxon>Dothideomycetes</taxon>
        <taxon>Pleosporomycetidae</taxon>
        <taxon>Venturiales</taxon>
        <taxon>Cylindrosympodiaceae</taxon>
        <taxon>Tothia</taxon>
    </lineage>
</organism>
<reference evidence="1" key="1">
    <citation type="journal article" date="2020" name="Stud. Mycol.">
        <title>101 Dothideomycetes genomes: a test case for predicting lifestyles and emergence of pathogens.</title>
        <authorList>
            <person name="Haridas S."/>
            <person name="Albert R."/>
            <person name="Binder M."/>
            <person name="Bloem J."/>
            <person name="Labutti K."/>
            <person name="Salamov A."/>
            <person name="Andreopoulos B."/>
            <person name="Baker S."/>
            <person name="Barry K."/>
            <person name="Bills G."/>
            <person name="Bluhm B."/>
            <person name="Cannon C."/>
            <person name="Castanera R."/>
            <person name="Culley D."/>
            <person name="Daum C."/>
            <person name="Ezra D."/>
            <person name="Gonzalez J."/>
            <person name="Henrissat B."/>
            <person name="Kuo A."/>
            <person name="Liang C."/>
            <person name="Lipzen A."/>
            <person name="Lutzoni F."/>
            <person name="Magnuson J."/>
            <person name="Mondo S."/>
            <person name="Nolan M."/>
            <person name="Ohm R."/>
            <person name="Pangilinan J."/>
            <person name="Park H.-J."/>
            <person name="Ramirez L."/>
            <person name="Alfaro M."/>
            <person name="Sun H."/>
            <person name="Tritt A."/>
            <person name="Yoshinaga Y."/>
            <person name="Zwiers L.-H."/>
            <person name="Turgeon B."/>
            <person name="Goodwin S."/>
            <person name="Spatafora J."/>
            <person name="Crous P."/>
            <person name="Grigoriev I."/>
        </authorList>
    </citation>
    <scope>NUCLEOTIDE SEQUENCE</scope>
    <source>
        <strain evidence="1">CBS 130266</strain>
    </source>
</reference>